<dbReference type="OrthoDB" id="4535840at2"/>
<dbReference type="InterPro" id="IPR025736">
    <property type="entry name" value="PucR_C-HTH_dom"/>
</dbReference>
<evidence type="ECO:0000259" key="2">
    <source>
        <dbReference type="Pfam" id="PF14361"/>
    </source>
</evidence>
<evidence type="ECO:0000259" key="1">
    <source>
        <dbReference type="Pfam" id="PF13556"/>
    </source>
</evidence>
<comment type="caution">
    <text evidence="3">The sequence shown here is derived from an EMBL/GenBank/DDBJ whole genome shotgun (WGS) entry which is preliminary data.</text>
</comment>
<dbReference type="InterPro" id="IPR025751">
    <property type="entry name" value="RsbRD_N_dom"/>
</dbReference>
<dbReference type="PANTHER" id="PTHR33744">
    <property type="entry name" value="CARBOHYDRATE DIACID REGULATOR"/>
    <property type="match status" value="1"/>
</dbReference>
<reference evidence="3 4" key="1">
    <citation type="submission" date="2019-09" db="EMBL/GenBank/DDBJ databases">
        <authorList>
            <person name="Wang X."/>
        </authorList>
    </citation>
    <scope>NUCLEOTIDE SEQUENCE [LARGE SCALE GENOMIC DNA]</scope>
    <source>
        <strain evidence="3 4">CICC 11023</strain>
    </source>
</reference>
<dbReference type="AlphaFoldDB" id="A0A5N0DUR2"/>
<keyword evidence="4" id="KW-1185">Reference proteome</keyword>
<dbReference type="Pfam" id="PF13556">
    <property type="entry name" value="HTH_30"/>
    <property type="match status" value="1"/>
</dbReference>
<sequence length="421" mass="45560">MSLALSPPTGNAPLVTRLLTRWPQISERMLAAGLGATRPAADLPKGHFTAEVLPAIYACGRAVLQAIGEQREFTRAEVAAFVVPVAQRHAEDRIPLPLLIEAIHGSAQSVLQEAVALATTAEMHDLTVIGGRLLDLLMHINITVVETYTEVEQSIYNAEREARRALCAALLGGLPAEELAARADTALAERYTVLAIHIRHDEQPSTVATLISRRRIRILQRALDGRTGTTALATFDGSTGIALLPDVADADPAEQRYEQLAAELAEQFGVAVFIAEYRSVTRESVPQTAHEATDLAELARLLGKPPGVYRLDDLLLEHQLTRPGPARERLVERIAPILPSPHLIEALDAHLRHGSDRKAAAAEIHVHPNTFSYRLRRIAELTGIDPTEPHDSRLLAAALTIHRLCPAADAKAATPPGHGVD</sequence>
<gene>
    <name evidence="3" type="ORF">F3087_42560</name>
</gene>
<evidence type="ECO:0000313" key="3">
    <source>
        <dbReference type="EMBL" id="KAA8880090.1"/>
    </source>
</evidence>
<dbReference type="Gene3D" id="1.10.10.2840">
    <property type="entry name" value="PucR C-terminal helix-turn-helix domain"/>
    <property type="match status" value="1"/>
</dbReference>
<feature type="domain" description="RsbT co-antagonist protein RsbRD N-terminal" evidence="2">
    <location>
        <begin position="24"/>
        <end position="163"/>
    </location>
</feature>
<dbReference type="InterPro" id="IPR042070">
    <property type="entry name" value="PucR_C-HTH_sf"/>
</dbReference>
<name>A0A5N0DUR2_9NOCA</name>
<organism evidence="3 4">
    <name type="scientific">Nocardia colli</name>
    <dbReference type="NCBI Taxonomy" id="2545717"/>
    <lineage>
        <taxon>Bacteria</taxon>
        <taxon>Bacillati</taxon>
        <taxon>Actinomycetota</taxon>
        <taxon>Actinomycetes</taxon>
        <taxon>Mycobacteriales</taxon>
        <taxon>Nocardiaceae</taxon>
        <taxon>Nocardia</taxon>
    </lineage>
</organism>
<dbReference type="RefSeq" id="WP_150407875.1">
    <property type="nucleotide sequence ID" value="NZ_VXLC01000037.1"/>
</dbReference>
<proteinExistence type="predicted"/>
<dbReference type="Pfam" id="PF14361">
    <property type="entry name" value="RsbRD_N"/>
    <property type="match status" value="1"/>
</dbReference>
<protein>
    <submittedName>
        <fullName evidence="3">PucR family transcriptional regulator</fullName>
    </submittedName>
</protein>
<accession>A0A5N0DUR2</accession>
<feature type="domain" description="PucR C-terminal helix-turn-helix" evidence="1">
    <location>
        <begin position="343"/>
        <end position="400"/>
    </location>
</feature>
<dbReference type="EMBL" id="VXLC01000037">
    <property type="protein sequence ID" value="KAA8880090.1"/>
    <property type="molecule type" value="Genomic_DNA"/>
</dbReference>
<dbReference type="Proteomes" id="UP000323876">
    <property type="component" value="Unassembled WGS sequence"/>
</dbReference>
<dbReference type="InterPro" id="IPR051448">
    <property type="entry name" value="CdaR-like_regulators"/>
</dbReference>
<dbReference type="PANTHER" id="PTHR33744:SF7">
    <property type="entry name" value="PUCR FAMILY TRANSCRIPTIONAL REGULATOR"/>
    <property type="match status" value="1"/>
</dbReference>
<evidence type="ECO:0000313" key="4">
    <source>
        <dbReference type="Proteomes" id="UP000323876"/>
    </source>
</evidence>